<accession>A0A914WZ65</accession>
<organism evidence="2 3">
    <name type="scientific">Plectus sambesii</name>
    <dbReference type="NCBI Taxonomy" id="2011161"/>
    <lineage>
        <taxon>Eukaryota</taxon>
        <taxon>Metazoa</taxon>
        <taxon>Ecdysozoa</taxon>
        <taxon>Nematoda</taxon>
        <taxon>Chromadorea</taxon>
        <taxon>Plectida</taxon>
        <taxon>Plectina</taxon>
        <taxon>Plectoidea</taxon>
        <taxon>Plectidae</taxon>
        <taxon>Plectus</taxon>
    </lineage>
</organism>
<protein>
    <submittedName>
        <fullName evidence="3">Ribosomal protein S14</fullName>
    </submittedName>
</protein>
<evidence type="ECO:0000256" key="1">
    <source>
        <dbReference type="SAM" id="MobiDB-lite"/>
    </source>
</evidence>
<evidence type="ECO:0000313" key="3">
    <source>
        <dbReference type="WBParaSite" id="PSAMB.scaffold5827size10808.g27366.t1"/>
    </source>
</evidence>
<keyword evidence="2" id="KW-1185">Reference proteome</keyword>
<feature type="compositionally biased region" description="Basic residues" evidence="1">
    <location>
        <begin position="74"/>
        <end position="83"/>
    </location>
</feature>
<proteinExistence type="predicted"/>
<dbReference type="WBParaSite" id="PSAMB.scaffold5827size10808.g27366.t1">
    <property type="protein sequence ID" value="PSAMB.scaffold5827size10808.g27366.t1"/>
    <property type="gene ID" value="PSAMB.scaffold5827size10808.g27366"/>
</dbReference>
<evidence type="ECO:0000313" key="2">
    <source>
        <dbReference type="Proteomes" id="UP000887566"/>
    </source>
</evidence>
<name>A0A914WZ65_9BILA</name>
<sequence length="126" mass="14310">MFMHNRKITRQEFSTIKPSDWERQLAIVVVERPKGVVAAADDRWTKRSRGNTPSRLTGARPIRGANRIGPVSRLRNRSARVSRPRPGNLLIRYSQPAHIRGRQLRSACTLPQCAQYNPGACRRALV</sequence>
<reference evidence="3" key="1">
    <citation type="submission" date="2022-11" db="UniProtKB">
        <authorList>
            <consortium name="WormBaseParasite"/>
        </authorList>
    </citation>
    <scope>IDENTIFICATION</scope>
</reference>
<feature type="region of interest" description="Disordered" evidence="1">
    <location>
        <begin position="46"/>
        <end position="87"/>
    </location>
</feature>
<dbReference type="AlphaFoldDB" id="A0A914WZ65"/>
<dbReference type="Proteomes" id="UP000887566">
    <property type="component" value="Unplaced"/>
</dbReference>